<dbReference type="GO" id="GO:0043190">
    <property type="term" value="C:ATP-binding cassette (ABC) transporter complex"/>
    <property type="evidence" value="ECO:0007669"/>
    <property type="project" value="InterPro"/>
</dbReference>
<protein>
    <recommendedName>
        <fullName evidence="6">Transport permease protein</fullName>
    </recommendedName>
</protein>
<feature type="transmembrane region" description="Helical" evidence="6">
    <location>
        <begin position="148"/>
        <end position="171"/>
    </location>
</feature>
<dbReference type="PROSITE" id="PS51012">
    <property type="entry name" value="ABC_TM2"/>
    <property type="match status" value="1"/>
</dbReference>
<dbReference type="InterPro" id="IPR047817">
    <property type="entry name" value="ABC2_TM_bact-type"/>
</dbReference>
<sequence>MTVLTVQWLRLRSLRPGRLVERNFFVHRRAWLLMATGLLEPLFYLLGLGIGVGTLVGDIEVAGRTFDYATYVAPAMLANAAMIAAISESTFNVFGKLKFAKLYDGITATPMRPMDIALGEGAWAVLRGVVYVIAFIVVMAAFGMVDSAWAVLALPAAVLLSCSFVGIGLTLTTFFKNWTDFDWVMAIVFVMFFFSGTFAPIETYPTLLQWLVYLSPLYHGIELTRGVMLGMFDWMMIANVAYLLAITVAGIAVASRRMGRLLYK</sequence>
<evidence type="ECO:0000313" key="8">
    <source>
        <dbReference type="EMBL" id="TWJ15009.1"/>
    </source>
</evidence>
<feature type="domain" description="ABC transmembrane type-2" evidence="7">
    <location>
        <begin position="32"/>
        <end position="261"/>
    </location>
</feature>
<name>A0A562VAU2_9ACTN</name>
<evidence type="ECO:0000256" key="1">
    <source>
        <dbReference type="ARBA" id="ARBA00004141"/>
    </source>
</evidence>
<dbReference type="PANTHER" id="PTHR43229">
    <property type="entry name" value="NODULATION PROTEIN J"/>
    <property type="match status" value="1"/>
</dbReference>
<reference evidence="8 9" key="1">
    <citation type="journal article" date="2013" name="Stand. Genomic Sci.">
        <title>Genomic Encyclopedia of Type Strains, Phase I: The one thousand microbial genomes (KMG-I) project.</title>
        <authorList>
            <person name="Kyrpides N.C."/>
            <person name="Woyke T."/>
            <person name="Eisen J.A."/>
            <person name="Garrity G."/>
            <person name="Lilburn T.G."/>
            <person name="Beck B.J."/>
            <person name="Whitman W.B."/>
            <person name="Hugenholtz P."/>
            <person name="Klenk H.P."/>
        </authorList>
    </citation>
    <scope>NUCLEOTIDE SEQUENCE [LARGE SCALE GENOMIC DNA]</scope>
    <source>
        <strain evidence="8 9">DSM 45044</strain>
    </source>
</reference>
<dbReference type="OrthoDB" id="9778589at2"/>
<keyword evidence="4 6" id="KW-0472">Membrane</keyword>
<dbReference type="GO" id="GO:0046677">
    <property type="term" value="P:response to antibiotic"/>
    <property type="evidence" value="ECO:0007669"/>
    <property type="project" value="UniProtKB-KW"/>
</dbReference>
<dbReference type="PIRSF" id="PIRSF006648">
    <property type="entry name" value="DrrB"/>
    <property type="match status" value="1"/>
</dbReference>
<feature type="transmembrane region" description="Helical" evidence="6">
    <location>
        <begin position="234"/>
        <end position="254"/>
    </location>
</feature>
<feature type="transmembrane region" description="Helical" evidence="6">
    <location>
        <begin position="121"/>
        <end position="142"/>
    </location>
</feature>
<accession>A0A562VAU2</accession>
<dbReference type="GO" id="GO:0140359">
    <property type="term" value="F:ABC-type transporter activity"/>
    <property type="evidence" value="ECO:0007669"/>
    <property type="project" value="InterPro"/>
</dbReference>
<feature type="transmembrane region" description="Helical" evidence="6">
    <location>
        <begin position="31"/>
        <end position="56"/>
    </location>
</feature>
<dbReference type="Proteomes" id="UP000321617">
    <property type="component" value="Unassembled WGS sequence"/>
</dbReference>
<dbReference type="AlphaFoldDB" id="A0A562VAU2"/>
<evidence type="ECO:0000259" key="7">
    <source>
        <dbReference type="PROSITE" id="PS51012"/>
    </source>
</evidence>
<evidence type="ECO:0000256" key="5">
    <source>
        <dbReference type="ARBA" id="ARBA00023251"/>
    </source>
</evidence>
<dbReference type="RefSeq" id="WP_147132977.1">
    <property type="nucleotide sequence ID" value="NZ_BAABIJ010000001.1"/>
</dbReference>
<proteinExistence type="inferred from homology"/>
<comment type="similarity">
    <text evidence="6">Belongs to the ABC-2 integral membrane protein family.</text>
</comment>
<dbReference type="InterPro" id="IPR000412">
    <property type="entry name" value="ABC_2_transport"/>
</dbReference>
<keyword evidence="5" id="KW-0046">Antibiotic resistance</keyword>
<keyword evidence="6" id="KW-1003">Cell membrane</keyword>
<keyword evidence="3 6" id="KW-1133">Transmembrane helix</keyword>
<evidence type="ECO:0000256" key="2">
    <source>
        <dbReference type="ARBA" id="ARBA00022692"/>
    </source>
</evidence>
<dbReference type="PANTHER" id="PTHR43229:SF2">
    <property type="entry name" value="NODULATION PROTEIN J"/>
    <property type="match status" value="1"/>
</dbReference>
<keyword evidence="9" id="KW-1185">Reference proteome</keyword>
<feature type="transmembrane region" description="Helical" evidence="6">
    <location>
        <begin position="68"/>
        <end position="86"/>
    </location>
</feature>
<dbReference type="Pfam" id="PF01061">
    <property type="entry name" value="ABC2_membrane"/>
    <property type="match status" value="1"/>
</dbReference>
<evidence type="ECO:0000256" key="4">
    <source>
        <dbReference type="ARBA" id="ARBA00023136"/>
    </source>
</evidence>
<dbReference type="EMBL" id="VLLL01000005">
    <property type="protein sequence ID" value="TWJ15009.1"/>
    <property type="molecule type" value="Genomic_DNA"/>
</dbReference>
<evidence type="ECO:0000313" key="9">
    <source>
        <dbReference type="Proteomes" id="UP000321617"/>
    </source>
</evidence>
<organism evidence="8 9">
    <name type="scientific">Stackebrandtia albiflava</name>
    <dbReference type="NCBI Taxonomy" id="406432"/>
    <lineage>
        <taxon>Bacteria</taxon>
        <taxon>Bacillati</taxon>
        <taxon>Actinomycetota</taxon>
        <taxon>Actinomycetes</taxon>
        <taxon>Glycomycetales</taxon>
        <taxon>Glycomycetaceae</taxon>
        <taxon>Stackebrandtia</taxon>
    </lineage>
</organism>
<feature type="transmembrane region" description="Helical" evidence="6">
    <location>
        <begin position="183"/>
        <end position="201"/>
    </location>
</feature>
<evidence type="ECO:0000256" key="3">
    <source>
        <dbReference type="ARBA" id="ARBA00022989"/>
    </source>
</evidence>
<evidence type="ECO:0000256" key="6">
    <source>
        <dbReference type="RuleBase" id="RU361157"/>
    </source>
</evidence>
<gene>
    <name evidence="8" type="ORF">LX16_0705</name>
</gene>
<dbReference type="PRINTS" id="PR00164">
    <property type="entry name" value="ABC2TRNSPORT"/>
</dbReference>
<comment type="subcellular location">
    <subcellularLocation>
        <location evidence="6">Cell membrane</location>
        <topology evidence="6">Multi-pass membrane protein</topology>
    </subcellularLocation>
    <subcellularLocation>
        <location evidence="1">Membrane</location>
        <topology evidence="1">Multi-pass membrane protein</topology>
    </subcellularLocation>
</comment>
<keyword evidence="6" id="KW-0813">Transport</keyword>
<dbReference type="InterPro" id="IPR051784">
    <property type="entry name" value="Nod_factor_ABC_transporter"/>
</dbReference>
<keyword evidence="2 6" id="KW-0812">Transmembrane</keyword>
<dbReference type="InterPro" id="IPR013525">
    <property type="entry name" value="ABC2_TM"/>
</dbReference>
<comment type="caution">
    <text evidence="8">The sequence shown here is derived from an EMBL/GenBank/DDBJ whole genome shotgun (WGS) entry which is preliminary data.</text>
</comment>